<reference evidence="1" key="2">
    <citation type="submission" date="2021-09" db="EMBL/GenBank/DDBJ databases">
        <authorList>
            <person name="Gilroy R."/>
        </authorList>
    </citation>
    <scope>NUCLEOTIDE SEQUENCE</scope>
    <source>
        <strain evidence="1">CHK194-22301</strain>
    </source>
</reference>
<accession>A0A921FI09</accession>
<name>A0A921FI09_9LACO</name>
<dbReference type="EMBL" id="DYXB01000092">
    <property type="protein sequence ID" value="HJF10308.1"/>
    <property type="molecule type" value="Genomic_DNA"/>
</dbReference>
<sequence>MKFIICDSTHYFHLVDFLKNYKSALNTLNYQIITIDDMSKGLDNIDKAKISNAFDYRTSKGCMIEIDNLEQLQKFSNHLDDKHLFIDMKLHLIVITAYYPDD</sequence>
<reference evidence="1" key="1">
    <citation type="journal article" date="2021" name="PeerJ">
        <title>Extensive microbial diversity within the chicken gut microbiome revealed by metagenomics and culture.</title>
        <authorList>
            <person name="Gilroy R."/>
            <person name="Ravi A."/>
            <person name="Getino M."/>
            <person name="Pursley I."/>
            <person name="Horton D.L."/>
            <person name="Alikhan N.F."/>
            <person name="Baker D."/>
            <person name="Gharbi K."/>
            <person name="Hall N."/>
            <person name="Watson M."/>
            <person name="Adriaenssens E.M."/>
            <person name="Foster-Nyarko E."/>
            <person name="Jarju S."/>
            <person name="Secka A."/>
            <person name="Antonio M."/>
            <person name="Oren A."/>
            <person name="Chaudhuri R.R."/>
            <person name="La Ragione R."/>
            <person name="Hildebrand F."/>
            <person name="Pallen M.J."/>
        </authorList>
    </citation>
    <scope>NUCLEOTIDE SEQUENCE</scope>
    <source>
        <strain evidence="1">CHK194-22301</strain>
    </source>
</reference>
<protein>
    <submittedName>
        <fullName evidence="1">Uncharacterized protein</fullName>
    </submittedName>
</protein>
<dbReference type="Proteomes" id="UP000784793">
    <property type="component" value="Unassembled WGS sequence"/>
</dbReference>
<dbReference type="AlphaFoldDB" id="A0A921FI09"/>
<proteinExistence type="predicted"/>
<organism evidence="1 2">
    <name type="scientific">Lactobacillus crispatus</name>
    <dbReference type="NCBI Taxonomy" id="47770"/>
    <lineage>
        <taxon>Bacteria</taxon>
        <taxon>Bacillati</taxon>
        <taxon>Bacillota</taxon>
        <taxon>Bacilli</taxon>
        <taxon>Lactobacillales</taxon>
        <taxon>Lactobacillaceae</taxon>
        <taxon>Lactobacillus</taxon>
    </lineage>
</organism>
<evidence type="ECO:0000313" key="1">
    <source>
        <dbReference type="EMBL" id="HJF10308.1"/>
    </source>
</evidence>
<gene>
    <name evidence="1" type="ORF">K8V23_05925</name>
</gene>
<comment type="caution">
    <text evidence="1">The sequence shown here is derived from an EMBL/GenBank/DDBJ whole genome shotgun (WGS) entry which is preliminary data.</text>
</comment>
<evidence type="ECO:0000313" key="2">
    <source>
        <dbReference type="Proteomes" id="UP000784793"/>
    </source>
</evidence>